<proteinExistence type="predicted"/>
<dbReference type="Proteomes" id="UP000263094">
    <property type="component" value="Unassembled WGS sequence"/>
</dbReference>
<dbReference type="SUPFAM" id="SSF52047">
    <property type="entry name" value="RNI-like"/>
    <property type="match status" value="1"/>
</dbReference>
<dbReference type="SUPFAM" id="SSF52540">
    <property type="entry name" value="P-loop containing nucleoside triphosphate hydrolases"/>
    <property type="match status" value="1"/>
</dbReference>
<dbReference type="Gene3D" id="3.40.50.300">
    <property type="entry name" value="P-loop containing nucleotide triphosphate hydrolases"/>
    <property type="match status" value="1"/>
</dbReference>
<keyword evidence="5" id="KW-1185">Reference proteome</keyword>
<feature type="domain" description="NACHT" evidence="3">
    <location>
        <begin position="267"/>
        <end position="581"/>
    </location>
</feature>
<accession>A0A372M483</accession>
<dbReference type="OrthoDB" id="135105at2"/>
<dbReference type="EMBL" id="QUAK01000085">
    <property type="protein sequence ID" value="RFU85734.1"/>
    <property type="molecule type" value="Genomic_DNA"/>
</dbReference>
<dbReference type="InterPro" id="IPR007111">
    <property type="entry name" value="NACHT_NTPase"/>
</dbReference>
<dbReference type="Pfam" id="PF05729">
    <property type="entry name" value="NACHT"/>
    <property type="match status" value="1"/>
</dbReference>
<evidence type="ECO:0000313" key="5">
    <source>
        <dbReference type="Proteomes" id="UP000263094"/>
    </source>
</evidence>
<dbReference type="PROSITE" id="PS50837">
    <property type="entry name" value="NACHT"/>
    <property type="match status" value="1"/>
</dbReference>
<comment type="caution">
    <text evidence="4">The sequence shown here is derived from an EMBL/GenBank/DDBJ whole genome shotgun (WGS) entry which is preliminary data.</text>
</comment>
<dbReference type="InterPro" id="IPR032675">
    <property type="entry name" value="LRR_dom_sf"/>
</dbReference>
<evidence type="ECO:0000256" key="1">
    <source>
        <dbReference type="ARBA" id="ARBA00022741"/>
    </source>
</evidence>
<dbReference type="GO" id="GO:0005524">
    <property type="term" value="F:ATP binding"/>
    <property type="evidence" value="ECO:0007669"/>
    <property type="project" value="UniProtKB-KW"/>
</dbReference>
<evidence type="ECO:0000256" key="2">
    <source>
        <dbReference type="ARBA" id="ARBA00022840"/>
    </source>
</evidence>
<dbReference type="AlphaFoldDB" id="A0A372M483"/>
<sequence length="1015" mass="110214">MDPAVLGTRLASSAIAPLLRKLLVREGAGAGLTDRPVRLSGLVSFRGEKRTLTGRDVRRIAAGVVDAAVAAPGEPPFPPDEVTAVTDALAARLLALGDLTMDDVQAVRLGHEELARRLRTAAPSPLLSTDAGYFLDSATEWACLHILQFFTQRSAFVARTLVEQSREQAELIARVDELIARTPRPDARDDAFEARYRAHLAHHHNRLTIFGLDLQDTPDVWPLDVAYLSLETVREAAPDAAELPDCGPGNATTTVRERAEDLFAVHDRILLRGDAGSGKTTLLQWLATTAEDRIPYVLPLRTLIRADRLPPPEAFLDSAACPHAPPEGWAERVLGAGRALVLVDGLDEVPSADRARVRDWLLALVRAYPGNRWLLTARPTAVRADWLADDGFAEVALAPMDRATVTAFVRRWHAAARAPEHEERLLDALRTKPDLALLATNPLMCGLLCALHRARRGYLPPRRKALYDAALQMILTERDRQRGMGGLDGIELDTEDQIELLQRLAYALLLAGRSEMSEPTALGILERALPSMPAAAAQGDAPAILRHLLLRSGVLRSPAPQVVDFAHRTFLDHLGARCAVEEGHLDVLISHADDTAWEDVIRMAVAHARTRERTSLLRALLDLAVPRVTLLALACLQDASSVDQEVVAEVKERAARLVPPRTVLDARALAFAGPFVLELLPGPEGLTDEEAYGVVTTASLLGQDGSLPVLKRFRTHESLAVRRQLVGTWRRFDADEYAREVLAHLPTDELTLAVTSDAQRHALRLLPPCTQLDSEGDHPPAALVSALATETASRLRLRRNSTITDLSVLKALPALTDLRLMDCPGVYDLAPLAELPLRHLSVIRLTGLPELTGLSTLTGLTSLNVGQRIPGDSLADVLPTGAALRQLFLGRGSTATTGLSGLDHFPFLERLTLTCGTAPLAADDWARLARLPALTELAVNGPLLAGVAPAGDLRGVREFRITVRTGTPDLGPFAATLPSVRTVLVDVHADSEDQTATDAHYRRLFPDARVLIRRL</sequence>
<keyword evidence="1" id="KW-0547">Nucleotide-binding</keyword>
<dbReference type="InterPro" id="IPR054547">
    <property type="entry name" value="NNH1"/>
</dbReference>
<gene>
    <name evidence="4" type="ORF">DY218_15845</name>
</gene>
<organism evidence="4 5">
    <name type="scientific">Streptomyces triticagri</name>
    <dbReference type="NCBI Taxonomy" id="2293568"/>
    <lineage>
        <taxon>Bacteria</taxon>
        <taxon>Bacillati</taxon>
        <taxon>Actinomycetota</taxon>
        <taxon>Actinomycetes</taxon>
        <taxon>Kitasatosporales</taxon>
        <taxon>Streptomycetaceae</taxon>
        <taxon>Streptomyces</taxon>
    </lineage>
</organism>
<keyword evidence="2" id="KW-0067">ATP-binding</keyword>
<dbReference type="PANTHER" id="PTHR46844:SF1">
    <property type="entry name" value="SLR5058 PROTEIN"/>
    <property type="match status" value="1"/>
</dbReference>
<dbReference type="RefSeq" id="WP_128556673.1">
    <property type="nucleotide sequence ID" value="NZ_QUAK01000085.1"/>
</dbReference>
<dbReference type="Gene3D" id="3.80.10.10">
    <property type="entry name" value="Ribonuclease Inhibitor"/>
    <property type="match status" value="1"/>
</dbReference>
<protein>
    <submittedName>
        <fullName evidence="4">NACHT domain-containing protein</fullName>
    </submittedName>
</protein>
<reference evidence="4 5" key="1">
    <citation type="submission" date="2018-08" db="EMBL/GenBank/DDBJ databases">
        <title>Isolation, diversity and antifungal activity of Actinobacteria from wheat.</title>
        <authorList>
            <person name="Han C."/>
        </authorList>
    </citation>
    <scope>NUCLEOTIDE SEQUENCE [LARGE SCALE GENOMIC DNA]</scope>
    <source>
        <strain evidence="4 5">NEAU-YY421</strain>
    </source>
</reference>
<evidence type="ECO:0000259" key="3">
    <source>
        <dbReference type="PROSITE" id="PS50837"/>
    </source>
</evidence>
<evidence type="ECO:0000313" key="4">
    <source>
        <dbReference type="EMBL" id="RFU85734.1"/>
    </source>
</evidence>
<dbReference type="PANTHER" id="PTHR46844">
    <property type="entry name" value="SLR5058 PROTEIN"/>
    <property type="match status" value="1"/>
</dbReference>
<dbReference type="InterPro" id="IPR027417">
    <property type="entry name" value="P-loop_NTPase"/>
</dbReference>
<dbReference type="Pfam" id="PF22733">
    <property type="entry name" value="NNH1"/>
    <property type="match status" value="1"/>
</dbReference>
<name>A0A372M483_9ACTN</name>